<keyword evidence="7" id="KW-1185">Reference proteome</keyword>
<evidence type="ECO:0000256" key="4">
    <source>
        <dbReference type="SAM" id="MobiDB-lite"/>
    </source>
</evidence>
<dbReference type="Proteomes" id="UP001209878">
    <property type="component" value="Unassembled WGS sequence"/>
</dbReference>
<organism evidence="6 7">
    <name type="scientific">Ridgeia piscesae</name>
    <name type="common">Tubeworm</name>
    <dbReference type="NCBI Taxonomy" id="27915"/>
    <lineage>
        <taxon>Eukaryota</taxon>
        <taxon>Metazoa</taxon>
        <taxon>Spiralia</taxon>
        <taxon>Lophotrochozoa</taxon>
        <taxon>Annelida</taxon>
        <taxon>Polychaeta</taxon>
        <taxon>Sedentaria</taxon>
        <taxon>Canalipalpata</taxon>
        <taxon>Sabellida</taxon>
        <taxon>Siboglinidae</taxon>
        <taxon>Ridgeia</taxon>
    </lineage>
</organism>
<dbReference type="AlphaFoldDB" id="A0AAD9KLJ6"/>
<evidence type="ECO:0000256" key="1">
    <source>
        <dbReference type="ARBA" id="ARBA00005562"/>
    </source>
</evidence>
<comment type="caution">
    <text evidence="6">The sequence shown here is derived from an EMBL/GenBank/DDBJ whole genome shotgun (WGS) entry which is preliminary data.</text>
</comment>
<feature type="compositionally biased region" description="Basic and acidic residues" evidence="4">
    <location>
        <begin position="625"/>
        <end position="634"/>
    </location>
</feature>
<dbReference type="Gene3D" id="1.10.10.10">
    <property type="entry name" value="Winged helix-like DNA-binding domain superfamily/Winged helix DNA-binding domain"/>
    <property type="match status" value="1"/>
</dbReference>
<dbReference type="GO" id="GO:0000981">
    <property type="term" value="F:DNA-binding transcription factor activity, RNA polymerase II-specific"/>
    <property type="evidence" value="ECO:0007669"/>
    <property type="project" value="TreeGrafter"/>
</dbReference>
<feature type="region of interest" description="Disordered" evidence="4">
    <location>
        <begin position="60"/>
        <end position="94"/>
    </location>
</feature>
<feature type="region of interest" description="Disordered" evidence="4">
    <location>
        <begin position="532"/>
        <end position="684"/>
    </location>
</feature>
<comment type="subcellular location">
    <subcellularLocation>
        <location evidence="3">Nucleus</location>
    </subcellularLocation>
</comment>
<evidence type="ECO:0000313" key="6">
    <source>
        <dbReference type="EMBL" id="KAK2173354.1"/>
    </source>
</evidence>
<gene>
    <name evidence="6" type="ORF">NP493_882g01000</name>
</gene>
<dbReference type="GO" id="GO:0043565">
    <property type="term" value="F:sequence-specific DNA binding"/>
    <property type="evidence" value="ECO:0007669"/>
    <property type="project" value="InterPro"/>
</dbReference>
<feature type="compositionally biased region" description="Basic and acidic residues" evidence="4">
    <location>
        <begin position="78"/>
        <end position="91"/>
    </location>
</feature>
<dbReference type="InterPro" id="IPR036390">
    <property type="entry name" value="WH_DNA-bd_sf"/>
</dbReference>
<proteinExistence type="inferred from homology"/>
<keyword evidence="3" id="KW-0539">Nucleus</keyword>
<feature type="region of interest" description="Disordered" evidence="4">
    <location>
        <begin position="248"/>
        <end position="282"/>
    </location>
</feature>
<protein>
    <recommendedName>
        <fullName evidence="5">ETS domain-containing protein</fullName>
    </recommendedName>
</protein>
<feature type="compositionally biased region" description="Basic and acidic residues" evidence="4">
    <location>
        <begin position="596"/>
        <end position="616"/>
    </location>
</feature>
<feature type="region of interest" description="Disordered" evidence="4">
    <location>
        <begin position="390"/>
        <end position="420"/>
    </location>
</feature>
<dbReference type="PANTHER" id="PTHR11849">
    <property type="entry name" value="ETS"/>
    <property type="match status" value="1"/>
</dbReference>
<sequence length="684" mass="75014">MWRRCFPVGLFCDKGEDGMFASGIQRIPSTLWQSLADAGHVTLDLPVDYFPAKLVSRRDDETTADTDYTRARPWLRPSGDHDDRGWRERRLNPSRGECDGLANGVVMPRSCVLAEEPSHLQLNGRRGPVDETTAVHRLAHTVGSHAGDTASTALDLSQTPRPASRSFVMTELRDREGIHRDDEALKEDDASFSRQWIAHNHISGGWVGRQRSPCHTACIKDERHVTTQLPQCNGNAVKDERFSNSVGDAKISERPEQRLGLPSSGSPLTPPHTKAELSRWTASPPRSFPEVLAAYMTSPMSSVAINGDVKSGITSGQMMISNELSNHHSVGSHVSVGDVNVPDAAGRSRDLRHSVVVPYPIRPQLPNNVYRSVVREGIACRTDATPAQRDLATLPASNILDQKDTAEQPPDATERQTPDRKDGRLLWEFLGDLLVDGRHRDLIRWEDRQTRTFIIVDPAGLAGLWGDHKRRPHMTYEKIFLQEPCDIKRGVRGAKRGVPHARRRCTSDRHVATKLVPIAAKVVVDTGQNDEMHSTSNGHNGTYQNGEKACDSGVGGSTETGVQLPRRDSVCNGDSQTPCGDVHGVARSTTGIINDGRSEVSRQPGDLERNGSRECDSDSANATRTRSDIREAETATRPGDITSVHSNDCAFGSPGSKKRQRGIADSDGLHMKRRISGPASPMAL</sequence>
<evidence type="ECO:0000259" key="5">
    <source>
        <dbReference type="PROSITE" id="PS50061"/>
    </source>
</evidence>
<dbReference type="InterPro" id="IPR000418">
    <property type="entry name" value="Ets_dom"/>
</dbReference>
<dbReference type="PROSITE" id="PS50061">
    <property type="entry name" value="ETS_DOMAIN_3"/>
    <property type="match status" value="1"/>
</dbReference>
<dbReference type="EMBL" id="JAODUO010000882">
    <property type="protein sequence ID" value="KAK2173354.1"/>
    <property type="molecule type" value="Genomic_DNA"/>
</dbReference>
<feature type="compositionally biased region" description="Basic and acidic residues" evidence="4">
    <location>
        <begin position="401"/>
        <end position="420"/>
    </location>
</feature>
<dbReference type="GO" id="GO:0030154">
    <property type="term" value="P:cell differentiation"/>
    <property type="evidence" value="ECO:0007669"/>
    <property type="project" value="TreeGrafter"/>
</dbReference>
<evidence type="ECO:0000256" key="3">
    <source>
        <dbReference type="RuleBase" id="RU004019"/>
    </source>
</evidence>
<dbReference type="InterPro" id="IPR036388">
    <property type="entry name" value="WH-like_DNA-bd_sf"/>
</dbReference>
<dbReference type="PANTHER" id="PTHR11849:SF201">
    <property type="entry name" value="ETS DNA-BINDING PROTEIN POKKURI"/>
    <property type="match status" value="1"/>
</dbReference>
<dbReference type="InterPro" id="IPR046328">
    <property type="entry name" value="ETS_fam"/>
</dbReference>
<reference evidence="6" key="1">
    <citation type="journal article" date="2023" name="Mol. Biol. Evol.">
        <title>Third-Generation Sequencing Reveals the Adaptive Role of the Epigenome in Three Deep-Sea Polychaetes.</title>
        <authorList>
            <person name="Perez M."/>
            <person name="Aroh O."/>
            <person name="Sun Y."/>
            <person name="Lan Y."/>
            <person name="Juniper S.K."/>
            <person name="Young C.R."/>
            <person name="Angers B."/>
            <person name="Qian P.Y."/>
        </authorList>
    </citation>
    <scope>NUCLEOTIDE SEQUENCE</scope>
    <source>
        <strain evidence="6">R07B-5</strain>
    </source>
</reference>
<evidence type="ECO:0000256" key="2">
    <source>
        <dbReference type="ARBA" id="ARBA00023125"/>
    </source>
</evidence>
<accession>A0AAD9KLJ6</accession>
<evidence type="ECO:0000313" key="7">
    <source>
        <dbReference type="Proteomes" id="UP001209878"/>
    </source>
</evidence>
<comment type="similarity">
    <text evidence="1 3">Belongs to the ETS family.</text>
</comment>
<feature type="compositionally biased region" description="Polar residues" evidence="4">
    <location>
        <begin position="532"/>
        <end position="545"/>
    </location>
</feature>
<feature type="domain" description="ETS" evidence="5">
    <location>
        <begin position="424"/>
        <end position="479"/>
    </location>
</feature>
<dbReference type="GO" id="GO:0005634">
    <property type="term" value="C:nucleus"/>
    <property type="evidence" value="ECO:0007669"/>
    <property type="project" value="UniProtKB-SubCell"/>
</dbReference>
<dbReference type="SMART" id="SM00413">
    <property type="entry name" value="ETS"/>
    <property type="match status" value="1"/>
</dbReference>
<keyword evidence="2 3" id="KW-0238">DNA-binding</keyword>
<dbReference type="Pfam" id="PF00178">
    <property type="entry name" value="Ets"/>
    <property type="match status" value="1"/>
</dbReference>
<dbReference type="SUPFAM" id="SSF46785">
    <property type="entry name" value="Winged helix' DNA-binding domain"/>
    <property type="match status" value="1"/>
</dbReference>
<name>A0AAD9KLJ6_RIDPI</name>